<proteinExistence type="predicted"/>
<dbReference type="HOGENOM" id="CLU_2412246_0_0_4"/>
<dbReference type="AlphaFoldDB" id="D5WYU4"/>
<dbReference type="EMBL" id="CP002021">
    <property type="protein sequence ID" value="ADG32271.1"/>
    <property type="molecule type" value="Genomic_DNA"/>
</dbReference>
<name>D5WYU4_THIK1</name>
<dbReference type="BioCyc" id="TINT75379:TINT_RS14705-MONOMER"/>
<evidence type="ECO:0000313" key="1">
    <source>
        <dbReference type="EMBL" id="ADG32271.1"/>
    </source>
</evidence>
<dbReference type="STRING" id="75379.Tint_2935"/>
<sequence length="92" mass="9719">MVNGADEPVVLLAQNALAANTSLASLAGTYDLLRYQTDTTGGGQTRSSYVTSNSGAHAHDQLFLQRGRHRDPGPKLVVADDCYLELAAAQDS</sequence>
<gene>
    <name evidence="1" type="ordered locus">Tint_2935</name>
</gene>
<organism evidence="1">
    <name type="scientific">Thiomonas intermedia (strain K12)</name>
    <name type="common">Thiobacillus intermedius</name>
    <dbReference type="NCBI Taxonomy" id="75379"/>
    <lineage>
        <taxon>Bacteria</taxon>
        <taxon>Pseudomonadati</taxon>
        <taxon>Pseudomonadota</taxon>
        <taxon>Betaproteobacteria</taxon>
        <taxon>Burkholderiales</taxon>
        <taxon>Thiomonas</taxon>
    </lineage>
</organism>
<dbReference type="KEGG" id="tin:Tint_2935"/>
<accession>D5WYU4</accession>
<reference evidence="1" key="1">
    <citation type="submission" date="2010-04" db="EMBL/GenBank/DDBJ databases">
        <title>Complete sequence of Thiomonas intermedia K12.</title>
        <authorList>
            <consortium name="US DOE Joint Genome Institute"/>
            <person name="Lucas S."/>
            <person name="Copeland A."/>
            <person name="Lapidus A."/>
            <person name="Cheng J.-F."/>
            <person name="Bruce D."/>
            <person name="Goodwin L."/>
            <person name="Pitluck S."/>
            <person name="Davenport K."/>
            <person name="Detter J.C."/>
            <person name="Han C."/>
            <person name="Tapia R."/>
            <person name="Land M."/>
            <person name="Hauser L."/>
            <person name="Kyrpides N."/>
            <person name="Ovchinnikova G."/>
            <person name="Kerfeld C.A."/>
            <person name="Cannon G.C."/>
            <person name="Heinhorst S."/>
            <person name="Woyke T."/>
        </authorList>
    </citation>
    <scope>NUCLEOTIDE SEQUENCE [LARGE SCALE GENOMIC DNA]</scope>
    <source>
        <strain evidence="1">K12</strain>
    </source>
</reference>
<protein>
    <submittedName>
        <fullName evidence="1">Uncharacterized protein</fullName>
    </submittedName>
</protein>